<feature type="region of interest" description="Disordered" evidence="1">
    <location>
        <begin position="82"/>
        <end position="114"/>
    </location>
</feature>
<evidence type="ECO:0000256" key="1">
    <source>
        <dbReference type="SAM" id="MobiDB-lite"/>
    </source>
</evidence>
<dbReference type="PANTHER" id="PTHR40630">
    <property type="entry name" value="POSSIBLE DNA-BINDING PROTEIN"/>
    <property type="match status" value="1"/>
</dbReference>
<keyword evidence="3" id="KW-1185">Reference proteome</keyword>
<proteinExistence type="predicted"/>
<dbReference type="Pfam" id="PF11338">
    <property type="entry name" value="DUF3140"/>
    <property type="match status" value="1"/>
</dbReference>
<evidence type="ECO:0000313" key="2">
    <source>
        <dbReference type="EMBL" id="NDL58385.1"/>
    </source>
</evidence>
<gene>
    <name evidence="2" type="ORF">F7O44_15055</name>
</gene>
<dbReference type="InterPro" id="IPR021487">
    <property type="entry name" value="DUF3140"/>
</dbReference>
<dbReference type="Proteomes" id="UP000460435">
    <property type="component" value="Unassembled WGS sequence"/>
</dbReference>
<dbReference type="AlphaFoldDB" id="A0A7K3M564"/>
<name>A0A7K3M564_9ACTN</name>
<protein>
    <submittedName>
        <fullName evidence="2">DUF3140 domain-containing protein</fullName>
    </submittedName>
</protein>
<accession>A0A7K3M564</accession>
<sequence length="114" mass="13107">MTTHRSAEVDDLWKTFHRVVNMTSRELREWLGVQPDIAPQPTHERSPLGLAVADILAKRRVDLTVEDLAVMQRVVDVVEEEAAAAPRRAQANDERRRHRLMNVGHDPLRADDQR</sequence>
<reference evidence="2 3" key="1">
    <citation type="submission" date="2019-11" db="EMBL/GenBank/DDBJ databases">
        <authorList>
            <person name="Li X.-J."/>
            <person name="Feng X.-M."/>
        </authorList>
    </citation>
    <scope>NUCLEOTIDE SEQUENCE [LARGE SCALE GENOMIC DNA]</scope>
    <source>
        <strain evidence="2 3">XMNu-373</strain>
    </source>
</reference>
<dbReference type="PANTHER" id="PTHR40630:SF1">
    <property type="entry name" value="DNA-BINDING PROTEIN"/>
    <property type="match status" value="1"/>
</dbReference>
<organism evidence="2 3">
    <name type="scientific">Phytoactinopolyspora mesophila</name>
    <dbReference type="NCBI Taxonomy" id="2650750"/>
    <lineage>
        <taxon>Bacteria</taxon>
        <taxon>Bacillati</taxon>
        <taxon>Actinomycetota</taxon>
        <taxon>Actinomycetes</taxon>
        <taxon>Jiangellales</taxon>
        <taxon>Jiangellaceae</taxon>
        <taxon>Phytoactinopolyspora</taxon>
    </lineage>
</organism>
<dbReference type="EMBL" id="WLZY01000005">
    <property type="protein sequence ID" value="NDL58385.1"/>
    <property type="molecule type" value="Genomic_DNA"/>
</dbReference>
<dbReference type="RefSeq" id="WP_162451099.1">
    <property type="nucleotide sequence ID" value="NZ_WLZY01000005.1"/>
</dbReference>
<comment type="caution">
    <text evidence="2">The sequence shown here is derived from an EMBL/GenBank/DDBJ whole genome shotgun (WGS) entry which is preliminary data.</text>
</comment>
<evidence type="ECO:0000313" key="3">
    <source>
        <dbReference type="Proteomes" id="UP000460435"/>
    </source>
</evidence>